<feature type="domain" description="Xylanolytic transcriptional activator regulatory" evidence="4">
    <location>
        <begin position="644"/>
        <end position="717"/>
    </location>
</feature>
<feature type="transmembrane region" description="Helical" evidence="3">
    <location>
        <begin position="347"/>
        <end position="364"/>
    </location>
</feature>
<evidence type="ECO:0000256" key="3">
    <source>
        <dbReference type="SAM" id="Phobius"/>
    </source>
</evidence>
<dbReference type="GO" id="GO:0008270">
    <property type="term" value="F:zinc ion binding"/>
    <property type="evidence" value="ECO:0007669"/>
    <property type="project" value="InterPro"/>
</dbReference>
<dbReference type="GO" id="GO:0006351">
    <property type="term" value="P:DNA-templated transcription"/>
    <property type="evidence" value="ECO:0007669"/>
    <property type="project" value="InterPro"/>
</dbReference>
<keyword evidence="3" id="KW-1133">Transmembrane helix</keyword>
<organism evidence="5 6">
    <name type="scientific">Phialocephala subalpina</name>
    <dbReference type="NCBI Taxonomy" id="576137"/>
    <lineage>
        <taxon>Eukaryota</taxon>
        <taxon>Fungi</taxon>
        <taxon>Dikarya</taxon>
        <taxon>Ascomycota</taxon>
        <taxon>Pezizomycotina</taxon>
        <taxon>Leotiomycetes</taxon>
        <taxon>Helotiales</taxon>
        <taxon>Mollisiaceae</taxon>
        <taxon>Phialocephala</taxon>
        <taxon>Phialocephala fortinii species complex</taxon>
    </lineage>
</organism>
<feature type="transmembrane region" description="Helical" evidence="3">
    <location>
        <begin position="256"/>
        <end position="275"/>
    </location>
</feature>
<evidence type="ECO:0000313" key="5">
    <source>
        <dbReference type="EMBL" id="CZR59956.1"/>
    </source>
</evidence>
<dbReference type="PANTHER" id="PTHR47654:SF5">
    <property type="entry name" value="TRANSCRIPTION FACTOR DOMAIN-CONTAINING PROTEIN"/>
    <property type="match status" value="1"/>
</dbReference>
<feature type="transmembrane region" description="Helical" evidence="3">
    <location>
        <begin position="521"/>
        <end position="542"/>
    </location>
</feature>
<evidence type="ECO:0000313" key="6">
    <source>
        <dbReference type="Proteomes" id="UP000184330"/>
    </source>
</evidence>
<reference evidence="5 6" key="1">
    <citation type="submission" date="2016-03" db="EMBL/GenBank/DDBJ databases">
        <authorList>
            <person name="Ploux O."/>
        </authorList>
    </citation>
    <scope>NUCLEOTIDE SEQUENCE [LARGE SCALE GENOMIC DNA]</scope>
    <source>
        <strain evidence="5 6">UAMH 11012</strain>
    </source>
</reference>
<keyword evidence="6" id="KW-1185">Reference proteome</keyword>
<dbReference type="EMBL" id="FJOG01000015">
    <property type="protein sequence ID" value="CZR59956.1"/>
    <property type="molecule type" value="Genomic_DNA"/>
</dbReference>
<feature type="transmembrane region" description="Helical" evidence="3">
    <location>
        <begin position="202"/>
        <end position="225"/>
    </location>
</feature>
<keyword evidence="3" id="KW-0812">Transmembrane</keyword>
<dbReference type="GO" id="GO:0003677">
    <property type="term" value="F:DNA binding"/>
    <property type="evidence" value="ECO:0007669"/>
    <property type="project" value="InterPro"/>
</dbReference>
<evidence type="ECO:0000259" key="4">
    <source>
        <dbReference type="SMART" id="SM00906"/>
    </source>
</evidence>
<dbReference type="AlphaFoldDB" id="A0A1L7X4K3"/>
<feature type="transmembrane region" description="Helical" evidence="3">
    <location>
        <begin position="35"/>
        <end position="56"/>
    </location>
</feature>
<sequence>MPCSYNCTGGPPDPHNVKPYDDISGIGVADDDRKVVLGVMVTAYLAVAIIVGHYVLAFQPALDPFRGDGNEAKRGKMKSNPLDVFFLSWRVVGKEGQQRPVIDVRRERRRARVEAAFEKVNDGKRSLKYLIANVLICALSMSDLQIVTGIAILVSGYWSLHYGLSIYHWQILTYLAWFSSITHLSILTFLRRFLFTHRGERIWRLVAMFSFLCMLVTAIVPTAGFEWDENEMSLKYPGEYAICHFNHAPSHSCGSYSSMIVSILLLLFSFGTRVVKLHEVLSRFAKRRIRDLVGRWYKAMLRWLYTFSNGAQHSNNLKRSLLFRPALSIFLVARLWTDLYSSMLSEVYWLIISIIWGSLHLLRARGTPESGDKEWGFGQIMPMISLAAPLIAVSGYFLSEDKLKPEDPTPVPSDRASRLSQNDDENEGGTELQTPGLNRDFYNNVGWFRFGVIPLTLSLVLLLTNYILLSVAKGSDAILSFTDISWWILFFLPFLPCFYVLTCLTFEDMNSYPEKWWWKIMFHSLLMFVLFGWATIFMVLWFQPKLTPNNIFLADKYASILMYGSFALGVYILSSLTICIIGIKGNPRRESDTAVQVKTFESNTRLKPFISSSSTSSLSTTVSTRSALGLLYLYFVVTSQFKRTWIICGIAIRHAMTLGLHVRSEARFLSERKREHCVRIWWSLYSLECLLNELTGRPSCISDRDNSQPLPLNVDQDAIPDEESRPDPGVGIQSSFPSSRRGSRCSKGRLSATYQKPIGFSTRSLAYTFPALSLPVTTSTYFTYQVELSIISHEIVTQLYCAATIKEKWSDMQDKIRRIDQRLLTWCDYLPPDSDITVDKWTAPEMTDPHIPQRLGVCIRGRPSDQGLIRDWTYEEMEVRYAKLCPKPSQIFLIAGVGWNMRRRTKKLGNRKDFVEIMDKYGSGWLGECNHGIWHHHEKRCSHTCSTFGKLEIQVFDYRQYLKYEIKGRK</sequence>
<feature type="region of interest" description="Disordered" evidence="2">
    <location>
        <begin position="706"/>
        <end position="748"/>
    </location>
</feature>
<feature type="transmembrane region" description="Helical" evidence="3">
    <location>
        <begin position="563"/>
        <end position="583"/>
    </location>
</feature>
<feature type="transmembrane region" description="Helical" evidence="3">
    <location>
        <begin position="166"/>
        <end position="190"/>
    </location>
</feature>
<dbReference type="PANTHER" id="PTHR47654">
    <property type="entry name" value="ZN(II)2CYS6 TRANSCRIPTION FACTOR (EUROFUNG)-RELATED"/>
    <property type="match status" value="1"/>
</dbReference>
<accession>A0A1L7X4K3</accession>
<protein>
    <recommendedName>
        <fullName evidence="4">Xylanolytic transcriptional activator regulatory domain-containing protein</fullName>
    </recommendedName>
</protein>
<feature type="transmembrane region" description="Helical" evidence="3">
    <location>
        <begin position="376"/>
        <end position="398"/>
    </location>
</feature>
<evidence type="ECO:0000256" key="1">
    <source>
        <dbReference type="ARBA" id="ARBA00023242"/>
    </source>
</evidence>
<feature type="transmembrane region" description="Helical" evidence="3">
    <location>
        <begin position="484"/>
        <end position="501"/>
    </location>
</feature>
<evidence type="ECO:0000256" key="2">
    <source>
        <dbReference type="SAM" id="MobiDB-lite"/>
    </source>
</evidence>
<dbReference type="CDD" id="cd12148">
    <property type="entry name" value="fungal_TF_MHR"/>
    <property type="match status" value="1"/>
</dbReference>
<feature type="transmembrane region" description="Helical" evidence="3">
    <location>
        <begin position="447"/>
        <end position="472"/>
    </location>
</feature>
<dbReference type="InterPro" id="IPR007219">
    <property type="entry name" value="XnlR_reg_dom"/>
</dbReference>
<dbReference type="OrthoDB" id="5427664at2759"/>
<dbReference type="SMART" id="SM00906">
    <property type="entry name" value="Fungal_trans"/>
    <property type="match status" value="1"/>
</dbReference>
<keyword evidence="1" id="KW-0539">Nucleus</keyword>
<name>A0A1L7X4K3_9HELO</name>
<gene>
    <name evidence="5" type="ORF">PAC_09851</name>
</gene>
<feature type="region of interest" description="Disordered" evidence="2">
    <location>
        <begin position="403"/>
        <end position="435"/>
    </location>
</feature>
<keyword evidence="3" id="KW-0472">Membrane</keyword>
<dbReference type="Proteomes" id="UP000184330">
    <property type="component" value="Unassembled WGS sequence"/>
</dbReference>
<dbReference type="STRING" id="576137.A0A1L7X4K3"/>
<feature type="transmembrane region" description="Helical" evidence="3">
    <location>
        <begin position="129"/>
        <end position="154"/>
    </location>
</feature>
<dbReference type="Pfam" id="PF04082">
    <property type="entry name" value="Fungal_trans"/>
    <property type="match status" value="1"/>
</dbReference>
<proteinExistence type="predicted"/>
<dbReference type="InterPro" id="IPR053230">
    <property type="entry name" value="Trans_reg_galc"/>
</dbReference>